<feature type="region of interest" description="Disordered" evidence="1">
    <location>
        <begin position="171"/>
        <end position="203"/>
    </location>
</feature>
<dbReference type="SUPFAM" id="SSF53098">
    <property type="entry name" value="Ribonuclease H-like"/>
    <property type="match status" value="1"/>
</dbReference>
<dbReference type="PANTHER" id="PTHR42648">
    <property type="entry name" value="TRANSPOSASE, PUTATIVE-RELATED"/>
    <property type="match status" value="1"/>
</dbReference>
<dbReference type="Gene3D" id="3.30.420.10">
    <property type="entry name" value="Ribonuclease H-like superfamily/Ribonuclease H"/>
    <property type="match status" value="1"/>
</dbReference>
<dbReference type="GO" id="GO:0003676">
    <property type="term" value="F:nucleic acid binding"/>
    <property type="evidence" value="ECO:0007669"/>
    <property type="project" value="InterPro"/>
</dbReference>
<dbReference type="GO" id="GO:0015074">
    <property type="term" value="P:DNA integration"/>
    <property type="evidence" value="ECO:0007669"/>
    <property type="project" value="InterPro"/>
</dbReference>
<evidence type="ECO:0000259" key="2">
    <source>
        <dbReference type="PROSITE" id="PS50994"/>
    </source>
</evidence>
<gene>
    <name evidence="4" type="primary">LOC104605761</name>
</gene>
<evidence type="ECO:0000256" key="1">
    <source>
        <dbReference type="SAM" id="MobiDB-lite"/>
    </source>
</evidence>
<dbReference type="InterPro" id="IPR036397">
    <property type="entry name" value="RNaseH_sf"/>
</dbReference>
<feature type="compositionally biased region" description="Basic and acidic residues" evidence="1">
    <location>
        <begin position="549"/>
        <end position="558"/>
    </location>
</feature>
<proteinExistence type="predicted"/>
<organism evidence="3 4">
    <name type="scientific">Nelumbo nucifera</name>
    <name type="common">Sacred lotus</name>
    <dbReference type="NCBI Taxonomy" id="4432"/>
    <lineage>
        <taxon>Eukaryota</taxon>
        <taxon>Viridiplantae</taxon>
        <taxon>Streptophyta</taxon>
        <taxon>Embryophyta</taxon>
        <taxon>Tracheophyta</taxon>
        <taxon>Spermatophyta</taxon>
        <taxon>Magnoliopsida</taxon>
        <taxon>Proteales</taxon>
        <taxon>Nelumbonaceae</taxon>
        <taxon>Nelumbo</taxon>
    </lineage>
</organism>
<dbReference type="InterPro" id="IPR057670">
    <property type="entry name" value="SH3_retrovirus"/>
</dbReference>
<dbReference type="InterPro" id="IPR001584">
    <property type="entry name" value="Integrase_cat-core"/>
</dbReference>
<dbReference type="AlphaFoldDB" id="A0A1U8AZJ5"/>
<sequence>MAYYGKLKVMWDELADYDPIPTCRCSGCNCKIATMLEKKREEERVHQFLMGLDDTTYGTVHSNILSIELLSSLNRVYAIVIQEKRHQSIAKSKEERSDAVGFAVHVGADAKAVAARTKDKNVSCAHCGKSEHEAKDYFQVTGYPEWWGDRHAQPGKKQVAGEVVRAWVPVDKDEETRQENAAQAAGSETGGQKVGTTNDHDRSGFLGLSGDQWTTLLNILNSHKSERLSGKKIPTDCIIDSGESHHMTGEINLLIDVRNITPCLMELPNGKQITAVKEGTLHLGGNIAKQTRKCFPESKHKADDCFSLIYCDTWGAYEVPASCGAIYFLTIVDDYSRAVWVYLLLEKSEVAHIIENFCAMVERQFGKQVRAVQSDNGIEFKGLKSYFKTHGILHQTFCVGTPQQNGRVERKHRTPSSVLGGKTLYEVLFGTTPQFEQIRVFGCLFYAHWSPRDKDKFGARSRKCVFVGYPYEKKGWRVYNVESIEYLISRDVVFHENIFPYTSDLEETLEDNPSLEIAAVVDDDVFHSHRGHKDKGSVEDNICANDRESFQDTHRGEEEQGNGGGVQEVEANDGEDGISMAPAPQTAPEEQLGKGHRHRTLSVLLKPYETYTTRCLKDPTHTQANSESKSLGTTPYPVANYVTCTNFFAKHQAFLAAVTTGAEPTSFFEVVKSEKWREKL</sequence>
<feature type="domain" description="Integrase catalytic" evidence="2">
    <location>
        <begin position="292"/>
        <end position="414"/>
    </location>
</feature>
<dbReference type="InParanoid" id="A0A1U8AZJ5"/>
<dbReference type="OrthoDB" id="1113730at2759"/>
<dbReference type="InterPro" id="IPR012337">
    <property type="entry name" value="RNaseH-like_sf"/>
</dbReference>
<evidence type="ECO:0000313" key="3">
    <source>
        <dbReference type="Proteomes" id="UP000189703"/>
    </source>
</evidence>
<dbReference type="PANTHER" id="PTHR42648:SF31">
    <property type="entry name" value="RNA-DIRECTED DNA POLYMERASE"/>
    <property type="match status" value="1"/>
</dbReference>
<dbReference type="Pfam" id="PF00665">
    <property type="entry name" value="rve"/>
    <property type="match status" value="1"/>
</dbReference>
<dbReference type="GeneID" id="104605761"/>
<dbReference type="RefSeq" id="XP_010268948.1">
    <property type="nucleotide sequence ID" value="XM_010270646.1"/>
</dbReference>
<dbReference type="Pfam" id="PF25597">
    <property type="entry name" value="SH3_retrovirus"/>
    <property type="match status" value="1"/>
</dbReference>
<dbReference type="InterPro" id="IPR039537">
    <property type="entry name" value="Retrotran_Ty1/copia-like"/>
</dbReference>
<dbReference type="eggNOG" id="KOG0017">
    <property type="taxonomic scope" value="Eukaryota"/>
</dbReference>
<name>A0A1U8AZJ5_NELNU</name>
<dbReference type="Proteomes" id="UP000189703">
    <property type="component" value="Unplaced"/>
</dbReference>
<accession>A0A1U8AZJ5</accession>
<feature type="region of interest" description="Disordered" evidence="1">
    <location>
        <begin position="549"/>
        <end position="597"/>
    </location>
</feature>
<evidence type="ECO:0000313" key="4">
    <source>
        <dbReference type="RefSeq" id="XP_010268948.1"/>
    </source>
</evidence>
<dbReference type="PROSITE" id="PS50994">
    <property type="entry name" value="INTEGRASE"/>
    <property type="match status" value="1"/>
</dbReference>
<dbReference type="KEGG" id="nnu:104605761"/>
<keyword evidence="3" id="KW-1185">Reference proteome</keyword>
<protein>
    <submittedName>
        <fullName evidence="4">Uncharacterized protein LOC104605761</fullName>
    </submittedName>
</protein>
<reference evidence="4" key="1">
    <citation type="submission" date="2025-08" db="UniProtKB">
        <authorList>
            <consortium name="RefSeq"/>
        </authorList>
    </citation>
    <scope>IDENTIFICATION</scope>
</reference>